<evidence type="ECO:0000313" key="2">
    <source>
        <dbReference type="Proteomes" id="UP000004994"/>
    </source>
</evidence>
<evidence type="ECO:0000313" key="1">
    <source>
        <dbReference type="EnsemblPlants" id="Solyc06g005210.2.1.1"/>
    </source>
</evidence>
<dbReference type="AlphaFoldDB" id="A0A3Q7GLW0"/>
<protein>
    <submittedName>
        <fullName evidence="1">Uncharacterized protein</fullName>
    </submittedName>
</protein>
<name>A0A3Q7GLW0_SOLLC</name>
<keyword evidence="2" id="KW-1185">Reference proteome</keyword>
<accession>A0A3Q7GLW0</accession>
<dbReference type="InParanoid" id="A0A3Q7GLW0"/>
<reference evidence="1" key="1">
    <citation type="journal article" date="2012" name="Nature">
        <title>The tomato genome sequence provides insights into fleshy fruit evolution.</title>
        <authorList>
            <consortium name="Tomato Genome Consortium"/>
        </authorList>
    </citation>
    <scope>NUCLEOTIDE SEQUENCE [LARGE SCALE GENOMIC DNA]</scope>
    <source>
        <strain evidence="1">cv. Heinz 1706</strain>
    </source>
</reference>
<organism evidence="1">
    <name type="scientific">Solanum lycopersicum</name>
    <name type="common">Tomato</name>
    <name type="synonym">Lycopersicon esculentum</name>
    <dbReference type="NCBI Taxonomy" id="4081"/>
    <lineage>
        <taxon>Eukaryota</taxon>
        <taxon>Viridiplantae</taxon>
        <taxon>Streptophyta</taxon>
        <taxon>Embryophyta</taxon>
        <taxon>Tracheophyta</taxon>
        <taxon>Spermatophyta</taxon>
        <taxon>Magnoliopsida</taxon>
        <taxon>eudicotyledons</taxon>
        <taxon>Gunneridae</taxon>
        <taxon>Pentapetalae</taxon>
        <taxon>asterids</taxon>
        <taxon>lamiids</taxon>
        <taxon>Solanales</taxon>
        <taxon>Solanaceae</taxon>
        <taxon>Solanoideae</taxon>
        <taxon>Solaneae</taxon>
        <taxon>Solanum</taxon>
        <taxon>Solanum subgen. Lycopersicon</taxon>
    </lineage>
</organism>
<sequence length="59" mass="6723">CHPSQNPHLTMSSAWIGPRSESWVQKRGSAPLPIHRISKITLKVVEFHFRLSTPTYTPL</sequence>
<dbReference type="Proteomes" id="UP000004994">
    <property type="component" value="Chromosome 6"/>
</dbReference>
<dbReference type="EnsemblPlants" id="Solyc06g005210.2.1">
    <property type="protein sequence ID" value="Solyc06g005210.2.1.1"/>
    <property type="gene ID" value="Solyc06g005210.2"/>
</dbReference>
<dbReference type="PaxDb" id="4081-Solyc06g005210.1.1"/>
<dbReference type="Gramene" id="Solyc06g005210.2.1">
    <property type="protein sequence ID" value="Solyc06g005210.2.1.1"/>
    <property type="gene ID" value="Solyc06g005210.2"/>
</dbReference>
<reference evidence="1" key="2">
    <citation type="submission" date="2019-01" db="UniProtKB">
        <authorList>
            <consortium name="EnsemblPlants"/>
        </authorList>
    </citation>
    <scope>IDENTIFICATION</scope>
    <source>
        <strain evidence="1">cv. Heinz 1706</strain>
    </source>
</reference>
<proteinExistence type="predicted"/>